<name>A0ABD2PLB0_9PLAT</name>
<comment type="caution">
    <text evidence="2">The sequence shown here is derived from an EMBL/GenBank/DDBJ whole genome shotgun (WGS) entry which is preliminary data.</text>
</comment>
<protein>
    <submittedName>
        <fullName evidence="2">Uncharacterized protein</fullName>
    </submittedName>
</protein>
<sequence>EAITVYSRIDTSNDDSDPEPAQDLTESEAELSEDEVPISEVQEWVINGVTWSKEPPCALVRRPSHNILRQCPEPALRAAARCTSPVAHVKNIPPNLSLAVV</sequence>
<gene>
    <name evidence="2" type="ORF">Ciccas_013738</name>
</gene>
<evidence type="ECO:0000313" key="2">
    <source>
        <dbReference type="EMBL" id="KAL3307743.1"/>
    </source>
</evidence>
<evidence type="ECO:0000313" key="3">
    <source>
        <dbReference type="Proteomes" id="UP001626550"/>
    </source>
</evidence>
<feature type="non-terminal residue" evidence="2">
    <location>
        <position position="1"/>
    </location>
</feature>
<reference evidence="2 3" key="1">
    <citation type="submission" date="2024-11" db="EMBL/GenBank/DDBJ databases">
        <title>Adaptive evolution of stress response genes in parasites aligns with host niche diversity.</title>
        <authorList>
            <person name="Hahn C."/>
            <person name="Resl P."/>
        </authorList>
    </citation>
    <scope>NUCLEOTIDE SEQUENCE [LARGE SCALE GENOMIC DNA]</scope>
    <source>
        <strain evidence="2">EGGRZ-B1_66</strain>
        <tissue evidence="2">Body</tissue>
    </source>
</reference>
<organism evidence="2 3">
    <name type="scientific">Cichlidogyrus casuarinus</name>
    <dbReference type="NCBI Taxonomy" id="1844966"/>
    <lineage>
        <taxon>Eukaryota</taxon>
        <taxon>Metazoa</taxon>
        <taxon>Spiralia</taxon>
        <taxon>Lophotrochozoa</taxon>
        <taxon>Platyhelminthes</taxon>
        <taxon>Monogenea</taxon>
        <taxon>Monopisthocotylea</taxon>
        <taxon>Dactylogyridea</taxon>
        <taxon>Ancyrocephalidae</taxon>
        <taxon>Cichlidogyrus</taxon>
    </lineage>
</organism>
<dbReference type="AlphaFoldDB" id="A0ABD2PLB0"/>
<proteinExistence type="predicted"/>
<evidence type="ECO:0000256" key="1">
    <source>
        <dbReference type="SAM" id="MobiDB-lite"/>
    </source>
</evidence>
<feature type="region of interest" description="Disordered" evidence="1">
    <location>
        <begin position="1"/>
        <end position="36"/>
    </location>
</feature>
<keyword evidence="3" id="KW-1185">Reference proteome</keyword>
<feature type="compositionally biased region" description="Acidic residues" evidence="1">
    <location>
        <begin position="12"/>
        <end position="36"/>
    </location>
</feature>
<dbReference type="EMBL" id="JBJKFK010006605">
    <property type="protein sequence ID" value="KAL3307743.1"/>
    <property type="molecule type" value="Genomic_DNA"/>
</dbReference>
<dbReference type="Proteomes" id="UP001626550">
    <property type="component" value="Unassembled WGS sequence"/>
</dbReference>
<accession>A0ABD2PLB0</accession>